<sequence>MFKIIRAAITPGTHPQTVSMKTINTDPQPLPITASGGKRIASRTLHILIENKSTINIFDFLLPISHFKLRISIFRN</sequence>
<dbReference type="AlphaFoldDB" id="A0A1A9LDQ9"/>
<proteinExistence type="predicted"/>
<evidence type="ECO:0000313" key="1">
    <source>
        <dbReference type="EMBL" id="OAD90832.1"/>
    </source>
</evidence>
<keyword evidence="2" id="KW-1185">Reference proteome</keyword>
<evidence type="ECO:0000313" key="2">
    <source>
        <dbReference type="Proteomes" id="UP000077552"/>
    </source>
</evidence>
<gene>
    <name evidence="1" type="ORF">A7A78_14075</name>
</gene>
<organism evidence="1 2">
    <name type="scientific">Aequorivita soesokkakensis</name>
    <dbReference type="NCBI Taxonomy" id="1385699"/>
    <lineage>
        <taxon>Bacteria</taxon>
        <taxon>Pseudomonadati</taxon>
        <taxon>Bacteroidota</taxon>
        <taxon>Flavobacteriia</taxon>
        <taxon>Flavobacteriales</taxon>
        <taxon>Flavobacteriaceae</taxon>
        <taxon>Aequorivita</taxon>
    </lineage>
</organism>
<comment type="caution">
    <text evidence="1">The sequence shown here is derived from an EMBL/GenBank/DDBJ whole genome shotgun (WGS) entry which is preliminary data.</text>
</comment>
<dbReference type="STRING" id="1385699.A7A78_14075"/>
<protein>
    <submittedName>
        <fullName evidence="1">Uncharacterized protein</fullName>
    </submittedName>
</protein>
<dbReference type="Proteomes" id="UP000077552">
    <property type="component" value="Unassembled WGS sequence"/>
</dbReference>
<name>A0A1A9LDQ9_9FLAO</name>
<accession>A0A1A9LDQ9</accession>
<reference evidence="1 2" key="1">
    <citation type="submission" date="2016-05" db="EMBL/GenBank/DDBJ databases">
        <title>Genome sequencing of Vitellibacter soesokkakensis RSSK-12.</title>
        <authorList>
            <person name="Thevarajoo S."/>
            <person name="Selvaratnam C."/>
            <person name="Goh K.M."/>
            <person name="Chan K.-G."/>
            <person name="Chong C.S."/>
        </authorList>
    </citation>
    <scope>NUCLEOTIDE SEQUENCE [LARGE SCALE GENOMIC DNA]</scope>
    <source>
        <strain evidence="1 2">RSSK-12</strain>
    </source>
</reference>
<dbReference type="EMBL" id="LXIE01000031">
    <property type="protein sequence ID" value="OAD90832.1"/>
    <property type="molecule type" value="Genomic_DNA"/>
</dbReference>